<evidence type="ECO:0000259" key="2">
    <source>
        <dbReference type="Pfam" id="PF18962"/>
    </source>
</evidence>
<dbReference type="Pfam" id="PF18962">
    <property type="entry name" value="Por_Secre_tail"/>
    <property type="match status" value="1"/>
</dbReference>
<dbReference type="Gene3D" id="2.60.120.200">
    <property type="match status" value="1"/>
</dbReference>
<name>A0A7V4TZF1_CALAY</name>
<gene>
    <name evidence="3" type="ORF">ENK44_05700</name>
</gene>
<keyword evidence="1" id="KW-0732">Signal</keyword>
<dbReference type="InterPro" id="IPR026444">
    <property type="entry name" value="Secre_tail"/>
</dbReference>
<reference evidence="3" key="1">
    <citation type="journal article" date="2020" name="mSystems">
        <title>Genome- and Community-Level Interaction Insights into Carbon Utilization and Element Cycling Functions of Hydrothermarchaeota in Hydrothermal Sediment.</title>
        <authorList>
            <person name="Zhou Z."/>
            <person name="Liu Y."/>
            <person name="Xu W."/>
            <person name="Pan J."/>
            <person name="Luo Z.H."/>
            <person name="Li M."/>
        </authorList>
    </citation>
    <scope>NUCLEOTIDE SEQUENCE [LARGE SCALE GENOMIC DNA]</scope>
    <source>
        <strain evidence="3">HyVt-577</strain>
    </source>
</reference>
<dbReference type="AlphaFoldDB" id="A0A7V4TZF1"/>
<dbReference type="SUPFAM" id="SSF49899">
    <property type="entry name" value="Concanavalin A-like lectins/glucanases"/>
    <property type="match status" value="1"/>
</dbReference>
<protein>
    <submittedName>
        <fullName evidence="3">T9SS type A sorting domain-containing protein</fullName>
    </submittedName>
</protein>
<dbReference type="InterPro" id="IPR013320">
    <property type="entry name" value="ConA-like_dom_sf"/>
</dbReference>
<proteinExistence type="predicted"/>
<dbReference type="Gene3D" id="2.60.40.4070">
    <property type="match status" value="1"/>
</dbReference>
<feature type="signal peptide" evidence="1">
    <location>
        <begin position="1"/>
        <end position="20"/>
    </location>
</feature>
<comment type="caution">
    <text evidence="3">The sequence shown here is derived from an EMBL/GenBank/DDBJ whole genome shotgun (WGS) entry which is preliminary data.</text>
</comment>
<accession>A0A7V4TZF1</accession>
<dbReference type="EMBL" id="DRQG01000053">
    <property type="protein sequence ID" value="HGY55169.1"/>
    <property type="molecule type" value="Genomic_DNA"/>
</dbReference>
<sequence length="370" mass="41372">MKSSALISCMIFVLLAAAGASYGGSRTVQRQIQFAGLTWNVKNGGPWGPGPNLWSDDPQSVWLDEQGRIHLAIRKVGNNWYCAEVYTDQYTTYGEHRFLVEGYVDRMDKNIVLGLFVYASDTAEIDVEYAKWGNPYAEDVGSFTVQPYTTEGNQHSYPSPLSDPYTTHWFNWQPDSVVFASIQGHYYNAPSDTGDYIERWSYYGEDTPSDSDSLRIHINFWLMNGLPPQDLSILEVIITDVVHPLSPSSLDHATGKRPPEGFELAQNYPNPFNPITTIRYQLPALSEVEGPVLSSVEGPALSEVEGSAVSDVELAVYNVLGQKIRTLVKKKQRPGTYRITFDAAGLTSGVYFYRLQAGDFTAIRKMILIH</sequence>
<evidence type="ECO:0000256" key="1">
    <source>
        <dbReference type="SAM" id="SignalP"/>
    </source>
</evidence>
<feature type="domain" description="Secretion system C-terminal sorting" evidence="2">
    <location>
        <begin position="268"/>
        <end position="367"/>
    </location>
</feature>
<evidence type="ECO:0000313" key="3">
    <source>
        <dbReference type="EMBL" id="HGY55169.1"/>
    </source>
</evidence>
<feature type="chain" id="PRO_5031166088" evidence="1">
    <location>
        <begin position="21"/>
        <end position="370"/>
    </location>
</feature>
<dbReference type="NCBIfam" id="TIGR04183">
    <property type="entry name" value="Por_Secre_tail"/>
    <property type="match status" value="1"/>
</dbReference>
<organism evidence="3">
    <name type="scientific">Caldithrix abyssi</name>
    <dbReference type="NCBI Taxonomy" id="187145"/>
    <lineage>
        <taxon>Bacteria</taxon>
        <taxon>Pseudomonadati</taxon>
        <taxon>Calditrichota</taxon>
        <taxon>Calditrichia</taxon>
        <taxon>Calditrichales</taxon>
        <taxon>Calditrichaceae</taxon>
        <taxon>Caldithrix</taxon>
    </lineage>
</organism>
<dbReference type="Proteomes" id="UP000885779">
    <property type="component" value="Unassembled WGS sequence"/>
</dbReference>